<name>A0A6M2BVK9_9GAMM</name>
<dbReference type="InterPro" id="IPR050109">
    <property type="entry name" value="HTH-type_TetR-like_transc_reg"/>
</dbReference>
<evidence type="ECO:0000256" key="3">
    <source>
        <dbReference type="ARBA" id="ARBA00023163"/>
    </source>
</evidence>
<dbReference type="Pfam" id="PF00440">
    <property type="entry name" value="TetR_N"/>
    <property type="match status" value="1"/>
</dbReference>
<dbReference type="Proteomes" id="UP000472676">
    <property type="component" value="Unassembled WGS sequence"/>
</dbReference>
<proteinExistence type="predicted"/>
<dbReference type="InterPro" id="IPR036271">
    <property type="entry name" value="Tet_transcr_reg_TetR-rel_C_sf"/>
</dbReference>
<dbReference type="GO" id="GO:0000976">
    <property type="term" value="F:transcription cis-regulatory region binding"/>
    <property type="evidence" value="ECO:0007669"/>
    <property type="project" value="TreeGrafter"/>
</dbReference>
<dbReference type="AlphaFoldDB" id="A0A6M2BVK9"/>
<feature type="DNA-binding region" description="H-T-H motif" evidence="4">
    <location>
        <begin position="18"/>
        <end position="37"/>
    </location>
</feature>
<dbReference type="Gene3D" id="1.10.357.10">
    <property type="entry name" value="Tetracycline Repressor, domain 2"/>
    <property type="match status" value="1"/>
</dbReference>
<accession>A0A6M2BVK9</accession>
<evidence type="ECO:0000313" key="7">
    <source>
        <dbReference type="Proteomes" id="UP000472676"/>
    </source>
</evidence>
<evidence type="ECO:0000256" key="2">
    <source>
        <dbReference type="ARBA" id="ARBA00023125"/>
    </source>
</evidence>
<keyword evidence="3" id="KW-0804">Transcription</keyword>
<dbReference type="SUPFAM" id="SSF48498">
    <property type="entry name" value="Tetracyclin repressor-like, C-terminal domain"/>
    <property type="match status" value="1"/>
</dbReference>
<dbReference type="InterPro" id="IPR001647">
    <property type="entry name" value="HTH_TetR"/>
</dbReference>
<evidence type="ECO:0000313" key="6">
    <source>
        <dbReference type="EMBL" id="NGY06241.1"/>
    </source>
</evidence>
<keyword evidence="1" id="KW-0805">Transcription regulation</keyword>
<reference evidence="6 7" key="1">
    <citation type="journal article" date="2014" name="Int. J. Syst. Evol. Microbiol.">
        <title>Solimonas terrae sp. nov., isolated from soil.</title>
        <authorList>
            <person name="Kim S.J."/>
            <person name="Moon J.Y."/>
            <person name="Weon H.Y."/>
            <person name="Ahn J.H."/>
            <person name="Chen W.M."/>
            <person name="Kwon S.W."/>
        </authorList>
    </citation>
    <scope>NUCLEOTIDE SEQUENCE [LARGE SCALE GENOMIC DNA]</scope>
    <source>
        <strain evidence="6 7">KIS83-12</strain>
    </source>
</reference>
<sequence>MLDAAEAVVVTQGAVRLTLDAVARQAKLSKGGVMYHFPSKEALLQALVTRAIERSHAARETLLPAAPQPGQVLQAYVRASVGDPLGNDRVSGALLSVVASDPKLMAPVREFFRKRLPAIGKDVPFERAALIHLATEGLWLMDLFKLSPFTKAQRAKIVRLLGELAAAGGAVP</sequence>
<dbReference type="InterPro" id="IPR041479">
    <property type="entry name" value="TetR_CgmR_C"/>
</dbReference>
<protein>
    <submittedName>
        <fullName evidence="6">TetR/AcrR family transcriptional regulator</fullName>
    </submittedName>
</protein>
<evidence type="ECO:0000256" key="4">
    <source>
        <dbReference type="PROSITE-ProRule" id="PRU00335"/>
    </source>
</evidence>
<evidence type="ECO:0000259" key="5">
    <source>
        <dbReference type="PROSITE" id="PS50977"/>
    </source>
</evidence>
<gene>
    <name evidence="6" type="ORF">G7Y85_15820</name>
</gene>
<dbReference type="PROSITE" id="PS50977">
    <property type="entry name" value="HTH_TETR_2"/>
    <property type="match status" value="1"/>
</dbReference>
<dbReference type="GO" id="GO:0003700">
    <property type="term" value="F:DNA-binding transcription factor activity"/>
    <property type="evidence" value="ECO:0007669"/>
    <property type="project" value="TreeGrafter"/>
</dbReference>
<dbReference type="EMBL" id="JAAMOW010000008">
    <property type="protein sequence ID" value="NGY06241.1"/>
    <property type="molecule type" value="Genomic_DNA"/>
</dbReference>
<dbReference type="PANTHER" id="PTHR30055">
    <property type="entry name" value="HTH-TYPE TRANSCRIPTIONAL REGULATOR RUTR"/>
    <property type="match status" value="1"/>
</dbReference>
<feature type="domain" description="HTH tetR-type" evidence="5">
    <location>
        <begin position="1"/>
        <end position="55"/>
    </location>
</feature>
<dbReference type="PRINTS" id="PR00455">
    <property type="entry name" value="HTHTETR"/>
</dbReference>
<evidence type="ECO:0000256" key="1">
    <source>
        <dbReference type="ARBA" id="ARBA00023015"/>
    </source>
</evidence>
<keyword evidence="2 4" id="KW-0238">DNA-binding</keyword>
<dbReference type="PANTHER" id="PTHR30055:SF234">
    <property type="entry name" value="HTH-TYPE TRANSCRIPTIONAL REGULATOR BETI"/>
    <property type="match status" value="1"/>
</dbReference>
<dbReference type="Pfam" id="PF17937">
    <property type="entry name" value="TetR_C_28"/>
    <property type="match status" value="1"/>
</dbReference>
<dbReference type="SUPFAM" id="SSF46689">
    <property type="entry name" value="Homeodomain-like"/>
    <property type="match status" value="1"/>
</dbReference>
<comment type="caution">
    <text evidence="6">The sequence shown here is derived from an EMBL/GenBank/DDBJ whole genome shotgun (WGS) entry which is preliminary data.</text>
</comment>
<organism evidence="6 7">
    <name type="scientific">Solimonas terrae</name>
    <dbReference type="NCBI Taxonomy" id="1396819"/>
    <lineage>
        <taxon>Bacteria</taxon>
        <taxon>Pseudomonadati</taxon>
        <taxon>Pseudomonadota</taxon>
        <taxon>Gammaproteobacteria</taxon>
        <taxon>Nevskiales</taxon>
        <taxon>Nevskiaceae</taxon>
        <taxon>Solimonas</taxon>
    </lineage>
</organism>
<dbReference type="InterPro" id="IPR009057">
    <property type="entry name" value="Homeodomain-like_sf"/>
</dbReference>
<keyword evidence="7" id="KW-1185">Reference proteome</keyword>